<dbReference type="GO" id="GO:0005737">
    <property type="term" value="C:cytoplasm"/>
    <property type="evidence" value="ECO:0007669"/>
    <property type="project" value="UniProtKB-SubCell"/>
</dbReference>
<dbReference type="InterPro" id="IPR029495">
    <property type="entry name" value="NACHT-assoc"/>
</dbReference>
<feature type="domain" description="NACHT" evidence="7">
    <location>
        <begin position="79"/>
        <end position="212"/>
    </location>
</feature>
<keyword evidence="5" id="KW-0547">Nucleotide-binding</keyword>
<dbReference type="InterPro" id="IPR051261">
    <property type="entry name" value="NLR"/>
</dbReference>
<name>A0A8C6SMD6_9GOBI</name>
<proteinExistence type="predicted"/>
<accession>A0A8C6SMD6</accession>
<dbReference type="Gene3D" id="3.80.10.10">
    <property type="entry name" value="Ribonuclease Inhibitor"/>
    <property type="match status" value="1"/>
</dbReference>
<dbReference type="InterPro" id="IPR027417">
    <property type="entry name" value="P-loop_NTPase"/>
</dbReference>
<dbReference type="PANTHER" id="PTHR24106">
    <property type="entry name" value="NACHT, LRR AND CARD DOMAINS-CONTAINING"/>
    <property type="match status" value="1"/>
</dbReference>
<dbReference type="InterPro" id="IPR041267">
    <property type="entry name" value="NLRP_HD2"/>
</dbReference>
<evidence type="ECO:0000259" key="7">
    <source>
        <dbReference type="PROSITE" id="PS50837"/>
    </source>
</evidence>
<dbReference type="PROSITE" id="PS50837">
    <property type="entry name" value="NACHT"/>
    <property type="match status" value="1"/>
</dbReference>
<organism evidence="8 9">
    <name type="scientific">Neogobius melanostomus</name>
    <name type="common">round goby</name>
    <dbReference type="NCBI Taxonomy" id="47308"/>
    <lineage>
        <taxon>Eukaryota</taxon>
        <taxon>Metazoa</taxon>
        <taxon>Chordata</taxon>
        <taxon>Craniata</taxon>
        <taxon>Vertebrata</taxon>
        <taxon>Euteleostomi</taxon>
        <taxon>Actinopterygii</taxon>
        <taxon>Neopterygii</taxon>
        <taxon>Teleostei</taxon>
        <taxon>Neoteleostei</taxon>
        <taxon>Acanthomorphata</taxon>
        <taxon>Gobiaria</taxon>
        <taxon>Gobiiformes</taxon>
        <taxon>Gobioidei</taxon>
        <taxon>Gobiidae</taxon>
        <taxon>Benthophilinae</taxon>
        <taxon>Neogobiini</taxon>
        <taxon>Neogobius</taxon>
    </lineage>
</organism>
<reference evidence="8" key="1">
    <citation type="submission" date="2025-08" db="UniProtKB">
        <authorList>
            <consortium name="Ensembl"/>
        </authorList>
    </citation>
    <scope>IDENTIFICATION</scope>
</reference>
<protein>
    <recommendedName>
        <fullName evidence="7">NACHT domain-containing protein</fullName>
    </recommendedName>
</protein>
<keyword evidence="3" id="KW-0433">Leucine-rich repeat</keyword>
<dbReference type="SUPFAM" id="SSF52047">
    <property type="entry name" value="RNI-like"/>
    <property type="match status" value="1"/>
</dbReference>
<evidence type="ECO:0000313" key="9">
    <source>
        <dbReference type="Proteomes" id="UP000694523"/>
    </source>
</evidence>
<dbReference type="Ensembl" id="ENSNMLT00000010019.1">
    <property type="protein sequence ID" value="ENSNMLP00000008835.1"/>
    <property type="gene ID" value="ENSNMLG00000006208.1"/>
</dbReference>
<evidence type="ECO:0000256" key="4">
    <source>
        <dbReference type="ARBA" id="ARBA00022737"/>
    </source>
</evidence>
<evidence type="ECO:0000256" key="1">
    <source>
        <dbReference type="ARBA" id="ARBA00004496"/>
    </source>
</evidence>
<comment type="subcellular location">
    <subcellularLocation>
        <location evidence="1">Cytoplasm</location>
    </subcellularLocation>
</comment>
<dbReference type="InterPro" id="IPR001611">
    <property type="entry name" value="Leu-rich_rpt"/>
</dbReference>
<keyword evidence="9" id="KW-1185">Reference proteome</keyword>
<dbReference type="AlphaFoldDB" id="A0A8C6SMD6"/>
<keyword evidence="6" id="KW-0067">ATP-binding</keyword>
<evidence type="ECO:0000256" key="6">
    <source>
        <dbReference type="ARBA" id="ARBA00022840"/>
    </source>
</evidence>
<dbReference type="Pfam" id="PF13516">
    <property type="entry name" value="LRR_6"/>
    <property type="match status" value="2"/>
</dbReference>
<evidence type="ECO:0000313" key="8">
    <source>
        <dbReference type="Ensembl" id="ENSNMLP00000008835.1"/>
    </source>
</evidence>
<dbReference type="InterPro" id="IPR032675">
    <property type="entry name" value="LRR_dom_sf"/>
</dbReference>
<dbReference type="Gene3D" id="3.40.50.300">
    <property type="entry name" value="P-loop containing nucleotide triphosphate hydrolases"/>
    <property type="match status" value="1"/>
</dbReference>
<evidence type="ECO:0000256" key="5">
    <source>
        <dbReference type="ARBA" id="ARBA00022741"/>
    </source>
</evidence>
<evidence type="ECO:0000256" key="3">
    <source>
        <dbReference type="ARBA" id="ARBA00022614"/>
    </source>
</evidence>
<evidence type="ECO:0000256" key="2">
    <source>
        <dbReference type="ARBA" id="ARBA00022490"/>
    </source>
</evidence>
<dbReference type="InterPro" id="IPR041075">
    <property type="entry name" value="NOD1/2_WH"/>
</dbReference>
<keyword evidence="4" id="KW-0677">Repeat</keyword>
<reference evidence="8" key="2">
    <citation type="submission" date="2025-09" db="UniProtKB">
        <authorList>
            <consortium name="Ensembl"/>
        </authorList>
    </citation>
    <scope>IDENTIFICATION</scope>
</reference>
<dbReference type="InterPro" id="IPR007111">
    <property type="entry name" value="NACHT_NTPase"/>
</dbReference>
<dbReference type="Pfam" id="PF14484">
    <property type="entry name" value="FISNA"/>
    <property type="match status" value="1"/>
</dbReference>
<dbReference type="GO" id="GO:0005524">
    <property type="term" value="F:ATP binding"/>
    <property type="evidence" value="ECO:0007669"/>
    <property type="project" value="UniProtKB-KW"/>
</dbReference>
<dbReference type="Pfam" id="PF05729">
    <property type="entry name" value="NACHT"/>
    <property type="match status" value="1"/>
</dbReference>
<dbReference type="Proteomes" id="UP000694523">
    <property type="component" value="Unplaced"/>
</dbReference>
<dbReference type="SMART" id="SM01288">
    <property type="entry name" value="FISNA"/>
    <property type="match status" value="1"/>
</dbReference>
<keyword evidence="2" id="KW-0963">Cytoplasm</keyword>
<dbReference type="Pfam" id="PF17776">
    <property type="entry name" value="NLRC4_HD2"/>
    <property type="match status" value="1"/>
</dbReference>
<dbReference type="FunFam" id="3.40.50.300:FF:001524">
    <property type="entry name" value="Si:dkey-126g1.7"/>
    <property type="match status" value="1"/>
</dbReference>
<sequence length="723" mass="82111">MKRRCESVTEGIDREAPQTLLNSVYTELYITEGLRPEANVQHELNLLETVTEKDTLSDSLTIKCTDIFKALPEEQRPIRRVLTCGVAGVGKTFSIQKFTLDWAQGSENQQLDLVVPLSFRELNLFSTEHYSLLELMHVFHPALKELTAHTLANSKAVFIFDGLDESRLPLDFNCEVISEVKQGSEIGTLLVNLIRGDLLPTAQIWITSRPAAANQIPAKYIDRVTEVRGFITDQQKEQYFTKRFTDQQQCKTVLSHIRTSHSLYAMCQVPIFSWLTATVLDHMLRTEQQEELPQTLTDLYAHFLIVQTQRGRLKYPQKQSEEFSEKGRGLTGADRKLLLKLGRLAFEQLEKGNILFYDQDLKKVGLNVTNAVVQAGVCSEIFKRDCVIFNKSIYCFIHLSVQEFLAAVYLMRSFMNSEVMKWVLGSESQPAAVNIFLRKVLKKSLLSKNGHLDLVVRFLHGLCLDSNLKLLQSLLGPVKINHEMKEKMIDNLKKMNVKDVSADRNINLIHCLMEMRYHNVQEEIQVILKSKRDSSKKLSDIQCSALAYICSFLASALKSNPARVKELDLSRNNLPDSRVELLCGYLQSPACHLGILRSKPRQVHCNLSESSCSFLSTALNSNPSHLSELHLSGNSNIKDSGVKFLCKYLQTPGCRLKTLRVQLLLSDLDSDIQPSHLRELELSKNRQIKDSGVALLCASLQNPDCRLKKLRYFYHGIVQLILL</sequence>
<dbReference type="Pfam" id="PF17779">
    <property type="entry name" value="WHD_NOD2"/>
    <property type="match status" value="1"/>
</dbReference>